<proteinExistence type="predicted"/>
<keyword evidence="3" id="KW-1185">Reference proteome</keyword>
<dbReference type="HOGENOM" id="CLU_180972_0_0_1"/>
<dbReference type="EMBL" id="GL945474">
    <property type="protein sequence ID" value="EGO04814.1"/>
    <property type="molecule type" value="Genomic_DNA"/>
</dbReference>
<evidence type="ECO:0000313" key="3">
    <source>
        <dbReference type="Proteomes" id="UP000008063"/>
    </source>
</evidence>
<protein>
    <recommendedName>
        <fullName evidence="1">Winged helix-turn helix domain-containing protein</fullName>
    </recommendedName>
</protein>
<evidence type="ECO:0000259" key="1">
    <source>
        <dbReference type="Pfam" id="PF13592"/>
    </source>
</evidence>
<gene>
    <name evidence="2" type="ORF">SERLA73DRAFT_149176</name>
</gene>
<sequence>MSWGLARMASSIVPVASVQPQKLSSLEATSLEGCIEWQPEMLLRELQEQLREVCGVEVHLSTILRTLQRQGFTMKKVTRSACKYDEDNRAIFKILVGEHF</sequence>
<dbReference type="InParanoid" id="F8PGA7"/>
<dbReference type="Pfam" id="PF13592">
    <property type="entry name" value="HTH_33"/>
    <property type="match status" value="1"/>
</dbReference>
<dbReference type="InterPro" id="IPR025959">
    <property type="entry name" value="Winged_HTH_dom"/>
</dbReference>
<accession>F8PGA7</accession>
<dbReference type="OrthoDB" id="3203937at2759"/>
<name>F8PGA7_SERL3</name>
<feature type="domain" description="Winged helix-turn helix" evidence="1">
    <location>
        <begin position="43"/>
        <end position="93"/>
    </location>
</feature>
<evidence type="ECO:0000313" key="2">
    <source>
        <dbReference type="EMBL" id="EGO04814.1"/>
    </source>
</evidence>
<organism evidence="3">
    <name type="scientific">Serpula lacrymans var. lacrymans (strain S7.3)</name>
    <name type="common">Dry rot fungus</name>
    <dbReference type="NCBI Taxonomy" id="936435"/>
    <lineage>
        <taxon>Eukaryota</taxon>
        <taxon>Fungi</taxon>
        <taxon>Dikarya</taxon>
        <taxon>Basidiomycota</taxon>
        <taxon>Agaricomycotina</taxon>
        <taxon>Agaricomycetes</taxon>
        <taxon>Agaricomycetidae</taxon>
        <taxon>Boletales</taxon>
        <taxon>Coniophorineae</taxon>
        <taxon>Serpulaceae</taxon>
        <taxon>Serpula</taxon>
    </lineage>
</organism>
<dbReference type="AlphaFoldDB" id="F8PGA7"/>
<reference evidence="3" key="1">
    <citation type="journal article" date="2011" name="Science">
        <title>The plant cell wall-decomposing machinery underlies the functional diversity of forest fungi.</title>
        <authorList>
            <person name="Eastwood D.C."/>
            <person name="Floudas D."/>
            <person name="Binder M."/>
            <person name="Majcherczyk A."/>
            <person name="Schneider P."/>
            <person name="Aerts A."/>
            <person name="Asiegbu F.O."/>
            <person name="Baker S.E."/>
            <person name="Barry K."/>
            <person name="Bendiksby M."/>
            <person name="Blumentritt M."/>
            <person name="Coutinho P.M."/>
            <person name="Cullen D."/>
            <person name="de Vries R.P."/>
            <person name="Gathman A."/>
            <person name="Goodell B."/>
            <person name="Henrissat B."/>
            <person name="Ihrmark K."/>
            <person name="Kauserud H."/>
            <person name="Kohler A."/>
            <person name="LaButti K."/>
            <person name="Lapidus A."/>
            <person name="Lavin J.L."/>
            <person name="Lee Y.-H."/>
            <person name="Lindquist E."/>
            <person name="Lilly W."/>
            <person name="Lucas S."/>
            <person name="Morin E."/>
            <person name="Murat C."/>
            <person name="Oguiza J.A."/>
            <person name="Park J."/>
            <person name="Pisabarro A.G."/>
            <person name="Riley R."/>
            <person name="Rosling A."/>
            <person name="Salamov A."/>
            <person name="Schmidt O."/>
            <person name="Schmutz J."/>
            <person name="Skrede I."/>
            <person name="Stenlid J."/>
            <person name="Wiebenga A."/>
            <person name="Xie X."/>
            <person name="Kuees U."/>
            <person name="Hibbett D.S."/>
            <person name="Hoffmeister D."/>
            <person name="Hoegberg N."/>
            <person name="Martin F."/>
            <person name="Grigoriev I.V."/>
            <person name="Watkinson S.C."/>
        </authorList>
    </citation>
    <scope>NUCLEOTIDE SEQUENCE [LARGE SCALE GENOMIC DNA]</scope>
    <source>
        <strain evidence="3">strain S7.3</strain>
    </source>
</reference>
<dbReference type="Proteomes" id="UP000008063">
    <property type="component" value="Unassembled WGS sequence"/>
</dbReference>